<proteinExistence type="predicted"/>
<comment type="caution">
    <text evidence="1">The sequence shown here is derived from an EMBL/GenBank/DDBJ whole genome shotgun (WGS) entry which is preliminary data.</text>
</comment>
<dbReference type="EMBL" id="MU003561">
    <property type="protein sequence ID" value="KAF2462838.1"/>
    <property type="molecule type" value="Genomic_DNA"/>
</dbReference>
<evidence type="ECO:0000313" key="2">
    <source>
        <dbReference type="Proteomes" id="UP000799755"/>
    </source>
</evidence>
<protein>
    <submittedName>
        <fullName evidence="1">Uncharacterized protein</fullName>
    </submittedName>
</protein>
<evidence type="ECO:0000313" key="1">
    <source>
        <dbReference type="EMBL" id="KAF2462838.1"/>
    </source>
</evidence>
<name>A0ACB6Q7F5_9PLEO</name>
<accession>A0ACB6Q7F5</accession>
<gene>
    <name evidence="1" type="ORF">BDR25DRAFT_363496</name>
</gene>
<organism evidence="1 2">
    <name type="scientific">Lindgomyces ingoldianus</name>
    <dbReference type="NCBI Taxonomy" id="673940"/>
    <lineage>
        <taxon>Eukaryota</taxon>
        <taxon>Fungi</taxon>
        <taxon>Dikarya</taxon>
        <taxon>Ascomycota</taxon>
        <taxon>Pezizomycotina</taxon>
        <taxon>Dothideomycetes</taxon>
        <taxon>Pleosporomycetidae</taxon>
        <taxon>Pleosporales</taxon>
        <taxon>Lindgomycetaceae</taxon>
        <taxon>Lindgomyces</taxon>
    </lineage>
</organism>
<reference evidence="1" key="1">
    <citation type="journal article" date="2020" name="Stud. Mycol.">
        <title>101 Dothideomycetes genomes: a test case for predicting lifestyles and emergence of pathogens.</title>
        <authorList>
            <person name="Haridas S."/>
            <person name="Albert R."/>
            <person name="Binder M."/>
            <person name="Bloem J."/>
            <person name="Labutti K."/>
            <person name="Salamov A."/>
            <person name="Andreopoulos B."/>
            <person name="Baker S."/>
            <person name="Barry K."/>
            <person name="Bills G."/>
            <person name="Bluhm B."/>
            <person name="Cannon C."/>
            <person name="Castanera R."/>
            <person name="Culley D."/>
            <person name="Daum C."/>
            <person name="Ezra D."/>
            <person name="Gonzalez J."/>
            <person name="Henrissat B."/>
            <person name="Kuo A."/>
            <person name="Liang C."/>
            <person name="Lipzen A."/>
            <person name="Lutzoni F."/>
            <person name="Magnuson J."/>
            <person name="Mondo S."/>
            <person name="Nolan M."/>
            <person name="Ohm R."/>
            <person name="Pangilinan J."/>
            <person name="Park H.-J."/>
            <person name="Ramirez L."/>
            <person name="Alfaro M."/>
            <person name="Sun H."/>
            <person name="Tritt A."/>
            <person name="Yoshinaga Y."/>
            <person name="Zwiers L.-H."/>
            <person name="Turgeon B."/>
            <person name="Goodwin S."/>
            <person name="Spatafora J."/>
            <person name="Crous P."/>
            <person name="Grigoriev I."/>
        </authorList>
    </citation>
    <scope>NUCLEOTIDE SEQUENCE</scope>
    <source>
        <strain evidence="1">ATCC 200398</strain>
    </source>
</reference>
<keyword evidence="2" id="KW-1185">Reference proteome</keyword>
<sequence length="227" mass="25389">MLELIAQTLEELKKPAKGKASSSTYTNSPAYYREGILLPFSHMMHVADTVSQPLDQDCSAISKNALRKRLPPRELDYGKTFANGEHHTVCGRCWDKALLIYVFPSAERLVATTGGGSYMVKDRFEKCLVRLGRHRINLRTNLEPVDHFEYLSSTTPELFESPVDKGRKESHLILWRLPHISGIPIRGVPLPADLSQPLTPENPTPGLLSSTNQHGRELASSQHKDHG</sequence>
<dbReference type="Proteomes" id="UP000799755">
    <property type="component" value="Unassembled WGS sequence"/>
</dbReference>